<dbReference type="Gene3D" id="2.60.410.10">
    <property type="entry name" value="D-Ala-D-Ala carboxypeptidase, C-terminal domain"/>
    <property type="match status" value="1"/>
</dbReference>
<dbReference type="PhylomeDB" id="Q8EQ71"/>
<evidence type="ECO:0000256" key="1">
    <source>
        <dbReference type="ARBA" id="ARBA00003217"/>
    </source>
</evidence>
<name>Q8EQ71_OCEIH</name>
<organism evidence="17 18">
    <name type="scientific">Oceanobacillus iheyensis (strain DSM 14371 / CIP 107618 / JCM 11309 / KCTC 3954 / HTE831)</name>
    <dbReference type="NCBI Taxonomy" id="221109"/>
    <lineage>
        <taxon>Bacteria</taxon>
        <taxon>Bacillati</taxon>
        <taxon>Bacillota</taxon>
        <taxon>Bacilli</taxon>
        <taxon>Bacillales</taxon>
        <taxon>Bacillaceae</taxon>
        <taxon>Oceanobacillus</taxon>
    </lineage>
</organism>
<dbReference type="eggNOG" id="COG1686">
    <property type="taxonomic scope" value="Bacteria"/>
</dbReference>
<dbReference type="HOGENOM" id="CLU_027070_8_0_9"/>
<evidence type="ECO:0000256" key="11">
    <source>
        <dbReference type="ARBA" id="ARBA00023316"/>
    </source>
</evidence>
<dbReference type="GO" id="GO:0009002">
    <property type="term" value="F:serine-type D-Ala-D-Ala carboxypeptidase activity"/>
    <property type="evidence" value="ECO:0007669"/>
    <property type="project" value="UniProtKB-EC"/>
</dbReference>
<evidence type="ECO:0000256" key="9">
    <source>
        <dbReference type="ARBA" id="ARBA00022960"/>
    </source>
</evidence>
<dbReference type="Pfam" id="PF00768">
    <property type="entry name" value="Peptidase_S11"/>
    <property type="match status" value="1"/>
</dbReference>
<keyword evidence="11" id="KW-0961">Cell wall biogenesis/degradation</keyword>
<evidence type="ECO:0000256" key="13">
    <source>
        <dbReference type="PIRSR" id="PIRSR618044-1"/>
    </source>
</evidence>
<keyword evidence="6" id="KW-0645">Protease</keyword>
<dbReference type="PANTHER" id="PTHR21581">
    <property type="entry name" value="D-ALANYL-D-ALANINE CARBOXYPEPTIDASE"/>
    <property type="match status" value="1"/>
</dbReference>
<dbReference type="UniPathway" id="UPA00219"/>
<dbReference type="STRING" id="221109.gene:10734082"/>
<keyword evidence="10" id="KW-0573">Peptidoglycan synthesis</keyword>
<evidence type="ECO:0000313" key="17">
    <source>
        <dbReference type="EMBL" id="BAC13798.1"/>
    </source>
</evidence>
<dbReference type="AlphaFoldDB" id="Q8EQ71"/>
<keyword evidence="8 17" id="KW-0378">Hydrolase</keyword>
<dbReference type="PANTHER" id="PTHR21581:SF6">
    <property type="entry name" value="TRAFFICKING PROTEIN PARTICLE COMPLEX SUBUNIT 12"/>
    <property type="match status" value="1"/>
</dbReference>
<evidence type="ECO:0000259" key="16">
    <source>
        <dbReference type="SMART" id="SM00936"/>
    </source>
</evidence>
<dbReference type="GO" id="GO:0009252">
    <property type="term" value="P:peptidoglycan biosynthetic process"/>
    <property type="evidence" value="ECO:0007669"/>
    <property type="project" value="UniProtKB-UniPathway"/>
</dbReference>
<keyword evidence="9" id="KW-0133">Cell shape</keyword>
<dbReference type="SUPFAM" id="SSF69189">
    <property type="entry name" value="Penicillin-binding protein associated domain"/>
    <property type="match status" value="1"/>
</dbReference>
<evidence type="ECO:0000256" key="7">
    <source>
        <dbReference type="ARBA" id="ARBA00022729"/>
    </source>
</evidence>
<dbReference type="OrthoDB" id="9791132at2"/>
<dbReference type="InterPro" id="IPR015956">
    <property type="entry name" value="Peniciliin-bd_prot_C_sf"/>
</dbReference>
<keyword evidence="5 17" id="KW-0121">Carboxypeptidase</keyword>
<dbReference type="InterPro" id="IPR001967">
    <property type="entry name" value="Peptidase_S11_N"/>
</dbReference>
<feature type="domain" description="Peptidase S11 D-Ala-D-Ala carboxypeptidase A C-terminal" evidence="16">
    <location>
        <begin position="280"/>
        <end position="371"/>
    </location>
</feature>
<evidence type="ECO:0000256" key="8">
    <source>
        <dbReference type="ARBA" id="ARBA00022801"/>
    </source>
</evidence>
<dbReference type="GO" id="GO:0006508">
    <property type="term" value="P:proteolysis"/>
    <property type="evidence" value="ECO:0007669"/>
    <property type="project" value="UniProtKB-KW"/>
</dbReference>
<proteinExistence type="inferred from homology"/>
<gene>
    <name evidence="17" type="primary">dacF</name>
</gene>
<keyword evidence="7" id="KW-0732">Signal</keyword>
<dbReference type="KEGG" id="oih:OB1842"/>
<dbReference type="GO" id="GO:0071555">
    <property type="term" value="P:cell wall organization"/>
    <property type="evidence" value="ECO:0007669"/>
    <property type="project" value="UniProtKB-KW"/>
</dbReference>
<sequence length="388" mass="43053">MRKIRNIMIIGLLGVLFFGHTVSAEESNQEVNLIEDATSGILMEQDTGTILYDKNAHEQLPPASMTKIMTLLLIMESLEKGDIAKDDVVIVSDKAASMGGSQIFLEAGEEMTVNDLLKGVAVASGNDASVALAEKIAGSEEAFVNKMNEKAKELNLKNTLFQNTTGLPEENHYSSAYDMAIMANELLKHESITEYTSIYEDYLRQGQDNEFWLVNTNKLVRFYKGADGLKTGYTSEAKYCLTATAKRDNMRVVAVVMGAKSPKERNSMVTELLDYAFHSYETNPLFSKGDKVTEVDLLKADQSKVDIVTDHSVSTIHKKGDEKKNISTEVKLQESWTFPIQKGDEVGKLIIKDGDTIISEVPLTVSKNIEKASFSDLMKRSLQELVKH</sequence>
<dbReference type="Gene3D" id="3.40.710.10">
    <property type="entry name" value="DD-peptidase/beta-lactamase superfamily"/>
    <property type="match status" value="1"/>
</dbReference>
<dbReference type="InterPro" id="IPR012338">
    <property type="entry name" value="Beta-lactam/transpept-like"/>
</dbReference>
<dbReference type="SUPFAM" id="SSF56601">
    <property type="entry name" value="beta-lactamase/transpeptidase-like"/>
    <property type="match status" value="1"/>
</dbReference>
<comment type="pathway">
    <text evidence="2">Cell wall biogenesis; peptidoglycan biosynthesis.</text>
</comment>
<comment type="function">
    <text evidence="1">Removes C-terminal D-alanyl residues from sugar-peptide cell wall precursors.</text>
</comment>
<feature type="binding site" evidence="14">
    <location>
        <position position="230"/>
    </location>
    <ligand>
        <name>substrate</name>
    </ligand>
</feature>
<evidence type="ECO:0000256" key="14">
    <source>
        <dbReference type="PIRSR" id="PIRSR618044-2"/>
    </source>
</evidence>
<evidence type="ECO:0000256" key="6">
    <source>
        <dbReference type="ARBA" id="ARBA00022670"/>
    </source>
</evidence>
<feature type="active site" description="Acyl-ester intermediate" evidence="13">
    <location>
        <position position="64"/>
    </location>
</feature>
<dbReference type="InterPro" id="IPR018044">
    <property type="entry name" value="Peptidase_S11"/>
</dbReference>
<dbReference type="Proteomes" id="UP000000822">
    <property type="component" value="Chromosome"/>
</dbReference>
<dbReference type="PRINTS" id="PR00725">
    <property type="entry name" value="DADACBPTASE1"/>
</dbReference>
<dbReference type="GO" id="GO:0008360">
    <property type="term" value="P:regulation of cell shape"/>
    <property type="evidence" value="ECO:0007669"/>
    <property type="project" value="UniProtKB-KW"/>
</dbReference>
<accession>Q8EQ71</accession>
<dbReference type="RefSeq" id="WP_011066238.1">
    <property type="nucleotide sequence ID" value="NC_004193.1"/>
</dbReference>
<reference evidence="17 18" key="1">
    <citation type="journal article" date="2001" name="FEMS Microbiol. Lett.">
        <title>Oceanobacillus iheyensis gen. nov., sp. nov., a deep-sea extremely halotolerant and alkaliphilic species isolated from a depth of 1050 m on the Iheya Ridge.</title>
        <authorList>
            <person name="Lu J."/>
            <person name="Nogi Y."/>
            <person name="Takami H."/>
        </authorList>
    </citation>
    <scope>NUCLEOTIDE SEQUENCE [LARGE SCALE GENOMIC DNA]</scope>
    <source>
        <strain evidence="18">DSM 14371 / CIP 107618 / JCM 11309 / KCTC 3954 / HTE831</strain>
    </source>
</reference>
<evidence type="ECO:0000256" key="10">
    <source>
        <dbReference type="ARBA" id="ARBA00022984"/>
    </source>
</evidence>
<evidence type="ECO:0000256" key="12">
    <source>
        <dbReference type="ARBA" id="ARBA00034000"/>
    </source>
</evidence>
<evidence type="ECO:0000256" key="3">
    <source>
        <dbReference type="ARBA" id="ARBA00007164"/>
    </source>
</evidence>
<keyword evidence="18" id="KW-1185">Reference proteome</keyword>
<comment type="similarity">
    <text evidence="3 15">Belongs to the peptidase S11 family.</text>
</comment>
<evidence type="ECO:0000256" key="2">
    <source>
        <dbReference type="ARBA" id="ARBA00004752"/>
    </source>
</evidence>
<evidence type="ECO:0000256" key="15">
    <source>
        <dbReference type="RuleBase" id="RU004016"/>
    </source>
</evidence>
<dbReference type="MEROPS" id="S11.005"/>
<feature type="active site" evidence="13">
    <location>
        <position position="124"/>
    </location>
</feature>
<evidence type="ECO:0000256" key="5">
    <source>
        <dbReference type="ARBA" id="ARBA00022645"/>
    </source>
</evidence>
<dbReference type="InterPro" id="IPR037167">
    <property type="entry name" value="Peptidase_S11_C_sf"/>
</dbReference>
<dbReference type="SMART" id="SM00936">
    <property type="entry name" value="PBP5_C"/>
    <property type="match status" value="1"/>
</dbReference>
<dbReference type="Pfam" id="PF07943">
    <property type="entry name" value="PBP5_C"/>
    <property type="match status" value="1"/>
</dbReference>
<comment type="catalytic activity">
    <reaction evidence="12">
        <text>Preferential cleavage: (Ac)2-L-Lys-D-Ala-|-D-Ala. Also transpeptidation of peptidyl-alanyl moieties that are N-acyl substituents of D-alanine.</text>
        <dbReference type="EC" id="3.4.16.4"/>
    </reaction>
</comment>
<evidence type="ECO:0000313" key="18">
    <source>
        <dbReference type="Proteomes" id="UP000000822"/>
    </source>
</evidence>
<dbReference type="InterPro" id="IPR012907">
    <property type="entry name" value="Peptidase_S11_C"/>
</dbReference>
<reference evidence="17 18" key="2">
    <citation type="journal article" date="2002" name="Nucleic Acids Res.">
        <title>Genome sequence of Oceanobacillus iheyensis isolated from the Iheya Ridge and its unexpected adaptive capabilities to extreme environments.</title>
        <authorList>
            <person name="Takami H."/>
            <person name="Takaki Y."/>
            <person name="Uchiyama I."/>
        </authorList>
    </citation>
    <scope>NUCLEOTIDE SEQUENCE [LARGE SCALE GENOMIC DNA]</scope>
    <source>
        <strain evidence="18">DSM 14371 / CIP 107618 / JCM 11309 / KCTC 3954 / HTE831</strain>
    </source>
</reference>
<protein>
    <recommendedName>
        <fullName evidence="4">serine-type D-Ala-D-Ala carboxypeptidase</fullName>
        <ecNumber evidence="4">3.4.16.4</ecNumber>
    </recommendedName>
</protein>
<dbReference type="EMBL" id="BA000028">
    <property type="protein sequence ID" value="BAC13798.1"/>
    <property type="molecule type" value="Genomic_DNA"/>
</dbReference>
<feature type="active site" description="Proton acceptor" evidence="13">
    <location>
        <position position="67"/>
    </location>
</feature>
<dbReference type="EC" id="3.4.16.4" evidence="4"/>
<evidence type="ECO:0000256" key="4">
    <source>
        <dbReference type="ARBA" id="ARBA00012448"/>
    </source>
</evidence>